<name>A0A2P1MXN8_9CAUD</name>
<evidence type="ECO:0000313" key="1">
    <source>
        <dbReference type="EMBL" id="AVP40344.1"/>
    </source>
</evidence>
<protein>
    <submittedName>
        <fullName evidence="1">Uncharacterized protein</fullName>
    </submittedName>
</protein>
<reference evidence="1 2" key="1">
    <citation type="submission" date="2018-03" db="EMBL/GenBank/DDBJ databases">
        <title>Isolation, the biological characteristics and genomics of two new strains of lysate Staphylococcus aureus phage.</title>
        <authorList>
            <person name="Jin X."/>
            <person name="Zhang C."/>
        </authorList>
    </citation>
    <scope>NUCLEOTIDE SEQUENCE [LARGE SCALE GENOMIC DNA]</scope>
</reference>
<proteinExistence type="predicted"/>
<accession>A0A2P1MXN8</accession>
<dbReference type="KEGG" id="vg:54990092"/>
<organism evidence="1 2">
    <name type="scientific">Staphylococcus phage phiSA_BS1</name>
    <dbReference type="NCBI Taxonomy" id="2126734"/>
    <lineage>
        <taxon>Viruses</taxon>
        <taxon>Duplodnaviria</taxon>
        <taxon>Heunggongvirae</taxon>
        <taxon>Uroviricota</taxon>
        <taxon>Caudoviricetes</taxon>
        <taxon>Herelleviridae</taxon>
        <taxon>Twortvirinae</taxon>
        <taxon>Baoshanvirus</taxon>
        <taxon>Baoshanvirus BS1</taxon>
    </lineage>
</organism>
<dbReference type="Proteomes" id="UP000241797">
    <property type="component" value="Segment"/>
</dbReference>
<dbReference type="RefSeq" id="YP_009799603.1">
    <property type="nucleotide sequence ID" value="NC_047945.1"/>
</dbReference>
<sequence>MEKFFRDLDRLLYLCSPYSSNDFNLKGFVFLDNISSIYEYQFGKERQLPDYKIPFYVWKRYGFHTFKSYWSYHRKVKKLLKYYDEIDDKVRKVEDNSKIWRYYTVYNPLKIDNNRKTLSEEGSITFNNTLYIRE</sequence>
<dbReference type="GeneID" id="54990092"/>
<keyword evidence="2" id="KW-1185">Reference proteome</keyword>
<dbReference type="EMBL" id="MH078572">
    <property type="protein sequence ID" value="AVP40344.1"/>
    <property type="molecule type" value="Genomic_DNA"/>
</dbReference>
<evidence type="ECO:0000313" key="2">
    <source>
        <dbReference type="Proteomes" id="UP000241797"/>
    </source>
</evidence>